<evidence type="ECO:0000259" key="3">
    <source>
        <dbReference type="Pfam" id="PF19051"/>
    </source>
</evidence>
<sequence length="502" mass="56383">MLSSKVNRRGFVASSALATVATVVPRSVLGGPGFVPPSEKIHIGYVGCGTQGLRQLMQALPRQEIRIVAVCDPNRKSDDYPEWGPREIVSKVRAFLEDPRWGEGARGGLCGREVGLEIVSRYYAKASDNATERPQCRAYSDFRQMLADERDLDAVYIMTPDHLHGVIAARALKAGKHAITHKPISNVLQEVRILRDLAQQTGLATQLFCAADNPDAATIAEWIQAGAIGQVREVHNWSTRPFWPQGMTEYPTEKVPLPDGFEWDLWLGPAQERPYHPAYTHAVFRGWYDFGTGALGDMGHYSFYQIFKILGLGSPVSVEASRSQFWRIENYTWKKQINRVSYPRASLIHWEFPSSDQRSAVKLHWYDGGLRPELLAELEVDGLDMPEEGMLFVGDQGKILAGFTGNNPRLIPQKRMKDFQPPPKRLPRPAGELDQFIRACRGEAKADANFVSVYPMAETILLGTIAVRVNQKLRWDTTRGEFTNSAEANALIRRENRPGWEL</sequence>
<reference evidence="4 5" key="1">
    <citation type="journal article" name="Front. Microbiol.">
        <title>Sugar Metabolism of the First Thermophilic Planctomycete Thermogutta terrifontis: Comparative Genomic and Transcriptomic Approaches.</title>
        <authorList>
            <person name="Elcheninov A.G."/>
            <person name="Menzel P."/>
            <person name="Gudbergsdottir S.R."/>
            <person name="Slesarev A.I."/>
            <person name="Kadnikov V.V."/>
            <person name="Krogh A."/>
            <person name="Bonch-Osmolovskaya E.A."/>
            <person name="Peng X."/>
            <person name="Kublanov I.V."/>
        </authorList>
    </citation>
    <scope>NUCLEOTIDE SEQUENCE [LARGE SCALE GENOMIC DNA]</scope>
    <source>
        <strain evidence="4 5">R1</strain>
    </source>
</reference>
<evidence type="ECO:0000313" key="4">
    <source>
        <dbReference type="EMBL" id="ASV76869.1"/>
    </source>
</evidence>
<dbReference type="InterPro" id="IPR043906">
    <property type="entry name" value="Gfo/Idh/MocA_OxRdtase_bact_C"/>
</dbReference>
<dbReference type="PANTHER" id="PTHR43818:SF10">
    <property type="entry name" value="NADH-DEPENDENT DEHYDROGENASE-RELATED"/>
    <property type="match status" value="1"/>
</dbReference>
<dbReference type="InterPro" id="IPR050463">
    <property type="entry name" value="Gfo/Idh/MocA_oxidrdct_glycsds"/>
</dbReference>
<dbReference type="Gene3D" id="3.30.360.10">
    <property type="entry name" value="Dihydrodipicolinate Reductase, domain 2"/>
    <property type="match status" value="1"/>
</dbReference>
<feature type="domain" description="Gfo/Idh/MocA-like oxidoreductase N-terminal" evidence="2">
    <location>
        <begin position="124"/>
        <end position="204"/>
    </location>
</feature>
<dbReference type="OrthoDB" id="9792935at2"/>
<dbReference type="AlphaFoldDB" id="A0A286RLN1"/>
<name>A0A286RLN1_9BACT</name>
<dbReference type="InterPro" id="IPR036291">
    <property type="entry name" value="NAD(P)-bd_dom_sf"/>
</dbReference>
<dbReference type="RefSeq" id="WP_095416555.1">
    <property type="nucleotide sequence ID" value="NZ_CP018477.1"/>
</dbReference>
<keyword evidence="5" id="KW-1185">Reference proteome</keyword>
<protein>
    <submittedName>
        <fullName evidence="4">Putative NADH-dependent dehydrogenase</fullName>
    </submittedName>
</protein>
<dbReference type="PANTHER" id="PTHR43818">
    <property type="entry name" value="BCDNA.GH03377"/>
    <property type="match status" value="1"/>
</dbReference>
<dbReference type="GO" id="GO:0000166">
    <property type="term" value="F:nucleotide binding"/>
    <property type="evidence" value="ECO:0007669"/>
    <property type="project" value="InterPro"/>
</dbReference>
<dbReference type="SUPFAM" id="SSF51735">
    <property type="entry name" value="NAD(P)-binding Rossmann-fold domains"/>
    <property type="match status" value="1"/>
</dbReference>
<organism evidence="4 5">
    <name type="scientific">Thermogutta terrifontis</name>
    <dbReference type="NCBI Taxonomy" id="1331910"/>
    <lineage>
        <taxon>Bacteria</taxon>
        <taxon>Pseudomonadati</taxon>
        <taxon>Planctomycetota</taxon>
        <taxon>Planctomycetia</taxon>
        <taxon>Pirellulales</taxon>
        <taxon>Thermoguttaceae</taxon>
        <taxon>Thermogutta</taxon>
    </lineage>
</organism>
<evidence type="ECO:0000313" key="5">
    <source>
        <dbReference type="Proteomes" id="UP000215086"/>
    </source>
</evidence>
<dbReference type="Gene3D" id="3.40.50.720">
    <property type="entry name" value="NAD(P)-binding Rossmann-like Domain"/>
    <property type="match status" value="1"/>
</dbReference>
<proteinExistence type="predicted"/>
<dbReference type="Pfam" id="PF01408">
    <property type="entry name" value="GFO_IDH_MocA"/>
    <property type="match status" value="1"/>
</dbReference>
<evidence type="ECO:0000259" key="2">
    <source>
        <dbReference type="Pfam" id="PF01408"/>
    </source>
</evidence>
<dbReference type="EMBL" id="CP018477">
    <property type="protein sequence ID" value="ASV76869.1"/>
    <property type="molecule type" value="Genomic_DNA"/>
</dbReference>
<feature type="region of interest" description="Disordered" evidence="1">
    <location>
        <begin position="411"/>
        <end position="430"/>
    </location>
</feature>
<dbReference type="SUPFAM" id="SSF55347">
    <property type="entry name" value="Glyceraldehyde-3-phosphate dehydrogenase-like, C-terminal domain"/>
    <property type="match status" value="1"/>
</dbReference>
<dbReference type="InterPro" id="IPR000683">
    <property type="entry name" value="Gfo/Idh/MocA-like_OxRdtase_N"/>
</dbReference>
<dbReference type="KEGG" id="ttf:THTE_4268"/>
<accession>A0A286RLN1</accession>
<feature type="domain" description="Gfo/Idh/MocA-like oxidoreductase bacterial type C-terminal" evidence="3">
    <location>
        <begin position="242"/>
        <end position="335"/>
    </location>
</feature>
<dbReference type="Proteomes" id="UP000215086">
    <property type="component" value="Chromosome"/>
</dbReference>
<gene>
    <name evidence="4" type="ORF">THTE_4268</name>
</gene>
<dbReference type="Pfam" id="PF19051">
    <property type="entry name" value="GFO_IDH_MocA_C2"/>
    <property type="match status" value="2"/>
</dbReference>
<feature type="domain" description="Gfo/Idh/MocA-like oxidoreductase bacterial type C-terminal" evidence="3">
    <location>
        <begin position="380"/>
        <end position="501"/>
    </location>
</feature>
<evidence type="ECO:0000256" key="1">
    <source>
        <dbReference type="SAM" id="MobiDB-lite"/>
    </source>
</evidence>